<dbReference type="CDD" id="cd11565">
    <property type="entry name" value="RWD_Spc24"/>
    <property type="match status" value="1"/>
</dbReference>
<accession>A0A2G9SFT3</accession>
<gene>
    <name evidence="15" type="ORF">AB205_0164840</name>
</gene>
<feature type="coiled-coil region" evidence="14">
    <location>
        <begin position="75"/>
        <end position="123"/>
    </location>
</feature>
<evidence type="ECO:0000256" key="13">
    <source>
        <dbReference type="RuleBase" id="RU368011"/>
    </source>
</evidence>
<evidence type="ECO:0000256" key="2">
    <source>
        <dbReference type="ARBA" id="ARBA00013690"/>
    </source>
</evidence>
<keyword evidence="8 13" id="KW-0539">Nucleus</keyword>
<evidence type="ECO:0000256" key="8">
    <source>
        <dbReference type="ARBA" id="ARBA00023242"/>
    </source>
</evidence>
<protein>
    <recommendedName>
        <fullName evidence="2 13">Kinetochore protein Spc24</fullName>
    </recommendedName>
</protein>
<keyword evidence="3 13" id="KW-0158">Chromosome</keyword>
<proteinExistence type="inferred from homology"/>
<evidence type="ECO:0000256" key="12">
    <source>
        <dbReference type="ARBA" id="ARBA00065771"/>
    </source>
</evidence>
<dbReference type="EMBL" id="KV924034">
    <property type="protein sequence ID" value="PIO38977.1"/>
    <property type="molecule type" value="Genomic_DNA"/>
</dbReference>
<dbReference type="Gene3D" id="3.30.160.570">
    <property type="entry name" value="Ncd80 complex, Spc24 subunit"/>
    <property type="match status" value="1"/>
</dbReference>
<dbReference type="PANTHER" id="PTHR22142:SF2">
    <property type="entry name" value="KINETOCHORE PROTEIN SPC24"/>
    <property type="match status" value="1"/>
</dbReference>
<comment type="function">
    <text evidence="11">Acts as a component of the essential kinetochore-associated NDC80 complex, which is required for chromosome segregation and spindle checkpoint activity. Required for kinetochore integrity and the organization of stable microtubule binding sites in the outer plate of the kinetochore. The NDC80 complex synergistically enhances the affinity of the SKA1 complex for microtubules and may allow the NDC80 complex to track depolymerizing microtubules.</text>
</comment>
<evidence type="ECO:0000256" key="11">
    <source>
        <dbReference type="ARBA" id="ARBA00045419"/>
    </source>
</evidence>
<evidence type="ECO:0000256" key="7">
    <source>
        <dbReference type="ARBA" id="ARBA00023054"/>
    </source>
</evidence>
<dbReference type="Proteomes" id="UP000228934">
    <property type="component" value="Unassembled WGS sequence"/>
</dbReference>
<dbReference type="OrthoDB" id="6432863at2759"/>
<comment type="subunit">
    <text evidence="12">Component of the NDC80 complex, which is composed of ndc80, cdca1, spbc24 and spbc25. The NDC80 complex interacts with mis12 and zwint.</text>
</comment>
<dbReference type="GO" id="GO:0051301">
    <property type="term" value="P:cell division"/>
    <property type="evidence" value="ECO:0007669"/>
    <property type="project" value="UniProtKB-UniRule"/>
</dbReference>
<keyword evidence="6 13" id="KW-0995">Kinetochore</keyword>
<dbReference type="GO" id="GO:0005634">
    <property type="term" value="C:nucleus"/>
    <property type="evidence" value="ECO:0007669"/>
    <property type="project" value="UniProtKB-SubCell"/>
</dbReference>
<keyword evidence="10 13" id="KW-0137">Centromere</keyword>
<keyword evidence="5 13" id="KW-0498">Mitosis</keyword>
<evidence type="ECO:0000256" key="1">
    <source>
        <dbReference type="ARBA" id="ARBA00007804"/>
    </source>
</evidence>
<name>A0A2G9SFT3_AQUCT</name>
<keyword evidence="4 13" id="KW-0132">Cell division</keyword>
<dbReference type="PANTHER" id="PTHR22142">
    <property type="match status" value="1"/>
</dbReference>
<evidence type="ECO:0000256" key="6">
    <source>
        <dbReference type="ARBA" id="ARBA00022838"/>
    </source>
</evidence>
<sequence>MLQEEMEEYVELSRELVKVLVSDGAVADLKKSLDWQEAMINSLVDTQMQTLDLIRDLLSVEEKVAHTVLATEETKQKVSSRLHKIERELQDVCEKNASEIEDLKLLEDEIEEVEREAQEDTTVVIPSALYMAKLFHSVTKIDWDYSCDSTLIKGIHYGGEIAQPICIDSTQRSKIFICDYLWSLLSTEW</sequence>
<evidence type="ECO:0000256" key="3">
    <source>
        <dbReference type="ARBA" id="ARBA00022454"/>
    </source>
</evidence>
<evidence type="ECO:0000313" key="16">
    <source>
        <dbReference type="Proteomes" id="UP000228934"/>
    </source>
</evidence>
<dbReference type="GO" id="GO:0031262">
    <property type="term" value="C:Ndc80 complex"/>
    <property type="evidence" value="ECO:0007669"/>
    <property type="project" value="TreeGrafter"/>
</dbReference>
<reference evidence="16" key="1">
    <citation type="journal article" date="2017" name="Nat. Commun.">
        <title>The North American bullfrog draft genome provides insight into hormonal regulation of long noncoding RNA.</title>
        <authorList>
            <person name="Hammond S.A."/>
            <person name="Warren R.L."/>
            <person name="Vandervalk B.P."/>
            <person name="Kucuk E."/>
            <person name="Khan H."/>
            <person name="Gibb E.A."/>
            <person name="Pandoh P."/>
            <person name="Kirk H."/>
            <person name="Zhao Y."/>
            <person name="Jones M."/>
            <person name="Mungall A.J."/>
            <person name="Coope R."/>
            <person name="Pleasance S."/>
            <person name="Moore R.A."/>
            <person name="Holt R.A."/>
            <person name="Round J.M."/>
            <person name="Ohora S."/>
            <person name="Walle B.V."/>
            <person name="Veldhoen N."/>
            <person name="Helbing C.C."/>
            <person name="Birol I."/>
        </authorList>
    </citation>
    <scope>NUCLEOTIDE SEQUENCE [LARGE SCALE GENOMIC DNA]</scope>
</reference>
<dbReference type="InterPro" id="IPR013252">
    <property type="entry name" value="Ndc80_Spc24"/>
</dbReference>
<evidence type="ECO:0000313" key="15">
    <source>
        <dbReference type="EMBL" id="PIO38977.1"/>
    </source>
</evidence>
<organism evidence="15 16">
    <name type="scientific">Aquarana catesbeiana</name>
    <name type="common">American bullfrog</name>
    <name type="synonym">Rana catesbeiana</name>
    <dbReference type="NCBI Taxonomy" id="8400"/>
    <lineage>
        <taxon>Eukaryota</taxon>
        <taxon>Metazoa</taxon>
        <taxon>Chordata</taxon>
        <taxon>Craniata</taxon>
        <taxon>Vertebrata</taxon>
        <taxon>Euteleostomi</taxon>
        <taxon>Amphibia</taxon>
        <taxon>Batrachia</taxon>
        <taxon>Anura</taxon>
        <taxon>Neobatrachia</taxon>
        <taxon>Ranoidea</taxon>
        <taxon>Ranidae</taxon>
        <taxon>Aquarana</taxon>
    </lineage>
</organism>
<dbReference type="Pfam" id="PF08286">
    <property type="entry name" value="Spc24"/>
    <property type="match status" value="1"/>
</dbReference>
<keyword evidence="7 14" id="KW-0175">Coiled coil</keyword>
<keyword evidence="16" id="KW-1185">Reference proteome</keyword>
<evidence type="ECO:0000256" key="14">
    <source>
        <dbReference type="SAM" id="Coils"/>
    </source>
</evidence>
<dbReference type="AlphaFoldDB" id="A0A2G9SFT3"/>
<evidence type="ECO:0000256" key="5">
    <source>
        <dbReference type="ARBA" id="ARBA00022776"/>
    </source>
</evidence>
<keyword evidence="9 13" id="KW-0131">Cell cycle</keyword>
<evidence type="ECO:0000256" key="9">
    <source>
        <dbReference type="ARBA" id="ARBA00023306"/>
    </source>
</evidence>
<dbReference type="FunFam" id="3.30.160.570:FF:000001">
    <property type="entry name" value="SPC24, NDC80 kinetochore complex component"/>
    <property type="match status" value="1"/>
</dbReference>
<comment type="similarity">
    <text evidence="1 13">Belongs to the SPC24 family.</text>
</comment>
<evidence type="ECO:0000256" key="10">
    <source>
        <dbReference type="ARBA" id="ARBA00023328"/>
    </source>
</evidence>
<evidence type="ECO:0000256" key="4">
    <source>
        <dbReference type="ARBA" id="ARBA00022618"/>
    </source>
</evidence>
<comment type="subcellular location">
    <subcellularLocation>
        <location evidence="13">Nucleus</location>
    </subcellularLocation>
    <subcellularLocation>
        <location evidence="13">Chromosome</location>
        <location evidence="13">Centromere</location>
        <location evidence="13">Kinetochore</location>
    </subcellularLocation>
</comment>
<dbReference type="GO" id="GO:0007059">
    <property type="term" value="P:chromosome segregation"/>
    <property type="evidence" value="ECO:0007669"/>
    <property type="project" value="TreeGrafter"/>
</dbReference>
<dbReference type="GO" id="GO:0008017">
    <property type="term" value="F:microtubule binding"/>
    <property type="evidence" value="ECO:0007669"/>
    <property type="project" value="TreeGrafter"/>
</dbReference>